<proteinExistence type="predicted"/>
<name>A0A3A1QSG6_9BACI</name>
<keyword evidence="2" id="KW-1185">Reference proteome</keyword>
<comment type="caution">
    <text evidence="1">The sequence shown here is derived from an EMBL/GenBank/DDBJ whole genome shotgun (WGS) entry which is preliminary data.</text>
</comment>
<organism evidence="1 2">
    <name type="scientific">Bacillus salacetis</name>
    <dbReference type="NCBI Taxonomy" id="2315464"/>
    <lineage>
        <taxon>Bacteria</taxon>
        <taxon>Bacillati</taxon>
        <taxon>Bacillota</taxon>
        <taxon>Bacilli</taxon>
        <taxon>Bacillales</taxon>
        <taxon>Bacillaceae</taxon>
        <taxon>Bacillus</taxon>
    </lineage>
</organism>
<evidence type="ECO:0000313" key="2">
    <source>
        <dbReference type="Proteomes" id="UP000265801"/>
    </source>
</evidence>
<dbReference type="EMBL" id="QXIR01000041">
    <property type="protein sequence ID" value="RIW28668.1"/>
    <property type="molecule type" value="Genomic_DNA"/>
</dbReference>
<gene>
    <name evidence="1" type="ORF">D3H55_21065</name>
</gene>
<sequence>MKEIENKEKAGTLLIQKVENGTTAEELTKEVNDKQQIEQALAMIKGLEVKRISSEETMEKMQASNTYMFVFSEGKDIESGKQASFAFYALENGTFIFPYSDFNSPQTPLITIETHKELLANMKQLFELTF</sequence>
<evidence type="ECO:0000313" key="1">
    <source>
        <dbReference type="EMBL" id="RIW28668.1"/>
    </source>
</evidence>
<dbReference type="Proteomes" id="UP000265801">
    <property type="component" value="Unassembled WGS sequence"/>
</dbReference>
<protein>
    <submittedName>
        <fullName evidence="1">Uncharacterized protein</fullName>
    </submittedName>
</protein>
<accession>A0A3A1QSG6</accession>
<dbReference type="AlphaFoldDB" id="A0A3A1QSG6"/>
<reference evidence="1 2" key="1">
    <citation type="submission" date="2018-09" db="EMBL/GenBank/DDBJ databases">
        <title>Bacillus saliacetes sp. nov., isolated from Thai shrimp paste (Ka-pi).</title>
        <authorList>
            <person name="Daroonpunt R."/>
            <person name="Tanasupawat S."/>
            <person name="Yiamsombut S."/>
        </authorList>
    </citation>
    <scope>NUCLEOTIDE SEQUENCE [LARGE SCALE GENOMIC DNA]</scope>
    <source>
        <strain evidence="1 2">SKP7-4</strain>
    </source>
</reference>